<sequence>MSEQSSTPSTRASDADRARAAEHLATALSEGRLDLAEYEERTRRALAATTLGDLASVTADLPAPVVDHTVAEKAAKRQEFRTEWGYWAGGAVVMTGVWGVTSFTQGELKLFWPLAPLVIWGLILIAEMIWADRR</sequence>
<accession>A0A9X3AFX0</accession>
<comment type="caution">
    <text evidence="3">The sequence shown here is derived from an EMBL/GenBank/DDBJ whole genome shotgun (WGS) entry which is preliminary data.</text>
</comment>
<protein>
    <submittedName>
        <fullName evidence="3">DUF1707 domain-containing protein</fullName>
    </submittedName>
</protein>
<dbReference type="AlphaFoldDB" id="A0A9X3AFX0"/>
<dbReference type="EMBL" id="JANYMP010000008">
    <property type="protein sequence ID" value="MCS7478861.1"/>
    <property type="molecule type" value="Genomic_DNA"/>
</dbReference>
<feature type="transmembrane region" description="Helical" evidence="1">
    <location>
        <begin position="84"/>
        <end position="104"/>
    </location>
</feature>
<keyword evidence="1" id="KW-1133">Transmembrane helix</keyword>
<organism evidence="3 4">
    <name type="scientific">Umezawaea endophytica</name>
    <dbReference type="NCBI Taxonomy" id="1654476"/>
    <lineage>
        <taxon>Bacteria</taxon>
        <taxon>Bacillati</taxon>
        <taxon>Actinomycetota</taxon>
        <taxon>Actinomycetes</taxon>
        <taxon>Pseudonocardiales</taxon>
        <taxon>Pseudonocardiaceae</taxon>
        <taxon>Umezawaea</taxon>
    </lineage>
</organism>
<evidence type="ECO:0000256" key="1">
    <source>
        <dbReference type="SAM" id="Phobius"/>
    </source>
</evidence>
<evidence type="ECO:0000313" key="4">
    <source>
        <dbReference type="Proteomes" id="UP001141259"/>
    </source>
</evidence>
<evidence type="ECO:0000259" key="2">
    <source>
        <dbReference type="Pfam" id="PF08044"/>
    </source>
</evidence>
<keyword evidence="1" id="KW-0472">Membrane</keyword>
<feature type="transmembrane region" description="Helical" evidence="1">
    <location>
        <begin position="110"/>
        <end position="130"/>
    </location>
</feature>
<dbReference type="InterPro" id="IPR012551">
    <property type="entry name" value="DUF1707_SHOCT-like"/>
</dbReference>
<dbReference type="RefSeq" id="WP_259624368.1">
    <property type="nucleotide sequence ID" value="NZ_JANYMP010000008.1"/>
</dbReference>
<name>A0A9X3AFX0_9PSEU</name>
<keyword evidence="1" id="KW-0812">Transmembrane</keyword>
<keyword evidence="4" id="KW-1185">Reference proteome</keyword>
<reference evidence="3" key="1">
    <citation type="submission" date="2022-08" db="EMBL/GenBank/DDBJ databases">
        <authorList>
            <person name="Tistechok S."/>
            <person name="Samborskyy M."/>
            <person name="Roman I."/>
        </authorList>
    </citation>
    <scope>NUCLEOTIDE SEQUENCE</scope>
    <source>
        <strain evidence="3">DSM 103496</strain>
    </source>
</reference>
<gene>
    <name evidence="3" type="ORF">NZH93_18535</name>
</gene>
<feature type="domain" description="DUF1707" evidence="2">
    <location>
        <begin position="10"/>
        <end position="62"/>
    </location>
</feature>
<dbReference type="Pfam" id="PF08044">
    <property type="entry name" value="DUF1707"/>
    <property type="match status" value="1"/>
</dbReference>
<proteinExistence type="predicted"/>
<dbReference type="Proteomes" id="UP001141259">
    <property type="component" value="Unassembled WGS sequence"/>
</dbReference>
<evidence type="ECO:0000313" key="3">
    <source>
        <dbReference type="EMBL" id="MCS7478861.1"/>
    </source>
</evidence>
<dbReference type="PANTHER" id="PTHR40763:SF4">
    <property type="entry name" value="DUF1707 DOMAIN-CONTAINING PROTEIN"/>
    <property type="match status" value="1"/>
</dbReference>
<dbReference type="PANTHER" id="PTHR40763">
    <property type="entry name" value="MEMBRANE PROTEIN-RELATED"/>
    <property type="match status" value="1"/>
</dbReference>